<keyword evidence="3" id="KW-1185">Reference proteome</keyword>
<sequence length="216" mass="24359">MFIEILYVPGLIPSVLHVLIHLILTTARAGTIILPISQLRGLRPRGVQIRTRGHTALRCGSSEGSRRGCFRSPQRAHVILRLVPGASWEISESLSHGHMERGAVWRGEERSQLGVRAPSQHPLLLGLPRRHLTWGLLWERPTESRLKLSRAWTGSQNWNVQEKGWLRAGWDQVLQCSSQAAHTHRLSTLSGAAFIFRQASPPPWGRGRQQLHFTLQ</sequence>
<keyword evidence="1" id="KW-1133">Transmembrane helix</keyword>
<comment type="caution">
    <text evidence="2">The sequence shown here is derived from an EMBL/GenBank/DDBJ whole genome shotgun (WGS) entry which is preliminary data.</text>
</comment>
<name>A0A7J7UGA1_PIPKU</name>
<keyword evidence="1" id="KW-0472">Membrane</keyword>
<dbReference type="EMBL" id="JACAGB010000020">
    <property type="protein sequence ID" value="KAF6311915.1"/>
    <property type="molecule type" value="Genomic_DNA"/>
</dbReference>
<evidence type="ECO:0000313" key="3">
    <source>
        <dbReference type="Proteomes" id="UP000558488"/>
    </source>
</evidence>
<feature type="transmembrane region" description="Helical" evidence="1">
    <location>
        <begin position="15"/>
        <end position="36"/>
    </location>
</feature>
<proteinExistence type="predicted"/>
<protein>
    <submittedName>
        <fullName evidence="2">Uncharacterized protein</fullName>
    </submittedName>
</protein>
<keyword evidence="1" id="KW-0812">Transmembrane</keyword>
<organism evidence="2 3">
    <name type="scientific">Pipistrellus kuhlii</name>
    <name type="common">Kuhl's pipistrelle</name>
    <dbReference type="NCBI Taxonomy" id="59472"/>
    <lineage>
        <taxon>Eukaryota</taxon>
        <taxon>Metazoa</taxon>
        <taxon>Chordata</taxon>
        <taxon>Craniata</taxon>
        <taxon>Vertebrata</taxon>
        <taxon>Euteleostomi</taxon>
        <taxon>Mammalia</taxon>
        <taxon>Eutheria</taxon>
        <taxon>Laurasiatheria</taxon>
        <taxon>Chiroptera</taxon>
        <taxon>Yangochiroptera</taxon>
        <taxon>Vespertilionidae</taxon>
        <taxon>Pipistrellus</taxon>
    </lineage>
</organism>
<reference evidence="2 3" key="1">
    <citation type="journal article" date="2020" name="Nature">
        <title>Six reference-quality genomes reveal evolution of bat adaptations.</title>
        <authorList>
            <person name="Jebb D."/>
            <person name="Huang Z."/>
            <person name="Pippel M."/>
            <person name="Hughes G.M."/>
            <person name="Lavrichenko K."/>
            <person name="Devanna P."/>
            <person name="Winkler S."/>
            <person name="Jermiin L.S."/>
            <person name="Skirmuntt E.C."/>
            <person name="Katzourakis A."/>
            <person name="Burkitt-Gray L."/>
            <person name="Ray D.A."/>
            <person name="Sullivan K.A.M."/>
            <person name="Roscito J.G."/>
            <person name="Kirilenko B.M."/>
            <person name="Davalos L.M."/>
            <person name="Corthals A.P."/>
            <person name="Power M.L."/>
            <person name="Jones G."/>
            <person name="Ransome R.D."/>
            <person name="Dechmann D.K.N."/>
            <person name="Locatelli A.G."/>
            <person name="Puechmaille S.J."/>
            <person name="Fedrigo O."/>
            <person name="Jarvis E.D."/>
            <person name="Hiller M."/>
            <person name="Vernes S.C."/>
            <person name="Myers E.W."/>
            <person name="Teeling E.C."/>
        </authorList>
    </citation>
    <scope>NUCLEOTIDE SEQUENCE [LARGE SCALE GENOMIC DNA]</scope>
    <source>
        <strain evidence="2">MPipKuh1</strain>
        <tissue evidence="2">Flight muscle</tissue>
    </source>
</reference>
<dbReference type="AlphaFoldDB" id="A0A7J7UGA1"/>
<gene>
    <name evidence="2" type="ORF">mPipKuh1_009104</name>
</gene>
<evidence type="ECO:0000256" key="1">
    <source>
        <dbReference type="SAM" id="Phobius"/>
    </source>
</evidence>
<evidence type="ECO:0000313" key="2">
    <source>
        <dbReference type="EMBL" id="KAF6311915.1"/>
    </source>
</evidence>
<accession>A0A7J7UGA1</accession>
<dbReference type="Proteomes" id="UP000558488">
    <property type="component" value="Unassembled WGS sequence"/>
</dbReference>